<keyword evidence="8" id="KW-0539">Nucleus</keyword>
<feature type="region of interest" description="Disordered" evidence="12">
    <location>
        <begin position="1"/>
        <end position="49"/>
    </location>
</feature>
<evidence type="ECO:0000256" key="7">
    <source>
        <dbReference type="ARBA" id="ARBA00023125"/>
    </source>
</evidence>
<dbReference type="PANTHER" id="PTHR11361:SF20">
    <property type="entry name" value="MUTS PROTEIN HOMOLOG 5"/>
    <property type="match status" value="1"/>
</dbReference>
<dbReference type="Gene3D" id="3.40.50.300">
    <property type="entry name" value="P-loop containing nucleotide triphosphate hydrolases"/>
    <property type="match status" value="1"/>
</dbReference>
<evidence type="ECO:0000256" key="6">
    <source>
        <dbReference type="ARBA" id="ARBA00022840"/>
    </source>
</evidence>
<dbReference type="GO" id="GO:0005694">
    <property type="term" value="C:chromosome"/>
    <property type="evidence" value="ECO:0007669"/>
    <property type="project" value="UniProtKB-SubCell"/>
</dbReference>
<organism evidence="14 15">
    <name type="scientific">Venustampulla echinocandica</name>
    <dbReference type="NCBI Taxonomy" id="2656787"/>
    <lineage>
        <taxon>Eukaryota</taxon>
        <taxon>Fungi</taxon>
        <taxon>Dikarya</taxon>
        <taxon>Ascomycota</taxon>
        <taxon>Pezizomycotina</taxon>
        <taxon>Leotiomycetes</taxon>
        <taxon>Helotiales</taxon>
        <taxon>Pleuroascaceae</taxon>
        <taxon>Venustampulla</taxon>
    </lineage>
</organism>
<comment type="caution">
    <text evidence="14">The sequence shown here is derived from an EMBL/GenBank/DDBJ whole genome shotgun (WGS) entry which is preliminary data.</text>
</comment>
<dbReference type="InterPro" id="IPR027417">
    <property type="entry name" value="P-loop_NTPase"/>
</dbReference>
<dbReference type="GO" id="GO:0030983">
    <property type="term" value="F:mismatched DNA binding"/>
    <property type="evidence" value="ECO:0007669"/>
    <property type="project" value="InterPro"/>
</dbReference>
<dbReference type="Pfam" id="PF05192">
    <property type="entry name" value="MutS_III"/>
    <property type="match status" value="1"/>
</dbReference>
<dbReference type="EMBL" id="NPIC01000001">
    <property type="protein sequence ID" value="RDL41993.1"/>
    <property type="molecule type" value="Genomic_DNA"/>
</dbReference>
<dbReference type="InterPro" id="IPR000432">
    <property type="entry name" value="DNA_mismatch_repair_MutS_C"/>
</dbReference>
<dbReference type="GeneID" id="43594821"/>
<keyword evidence="15" id="KW-1185">Reference proteome</keyword>
<evidence type="ECO:0000256" key="10">
    <source>
        <dbReference type="ARBA" id="ARBA00073549"/>
    </source>
</evidence>
<dbReference type="GO" id="GO:0051026">
    <property type="term" value="P:chiasma assembly"/>
    <property type="evidence" value="ECO:0007669"/>
    <property type="project" value="TreeGrafter"/>
</dbReference>
<dbReference type="RefSeq" id="XP_031874649.1">
    <property type="nucleotide sequence ID" value="XM_032010595.1"/>
</dbReference>
<evidence type="ECO:0000259" key="13">
    <source>
        <dbReference type="PROSITE" id="PS00486"/>
    </source>
</evidence>
<evidence type="ECO:0000256" key="1">
    <source>
        <dbReference type="ARBA" id="ARBA00004123"/>
    </source>
</evidence>
<dbReference type="Pfam" id="PF00488">
    <property type="entry name" value="MutS_V"/>
    <property type="match status" value="1"/>
</dbReference>
<comment type="subcellular location">
    <subcellularLocation>
        <location evidence="2">Chromosome</location>
    </subcellularLocation>
    <subcellularLocation>
        <location evidence="1">Nucleus</location>
    </subcellularLocation>
</comment>
<evidence type="ECO:0000256" key="5">
    <source>
        <dbReference type="ARBA" id="ARBA00022741"/>
    </source>
</evidence>
<evidence type="ECO:0000256" key="12">
    <source>
        <dbReference type="SAM" id="MobiDB-lite"/>
    </source>
</evidence>
<sequence length="967" mass="106780">MAFKRRRLDSASSLRASSLSQPSFSQISPVPRSSLVSSPALPKIQRQSKATLRPLSSYVPESPSSRTGDVVQARVEETDAEVQLREESDSINEVIMAIDMKAGNVGCAYYVARDETLYLMQDIKSGGLDIVDTLKLHAQPATIVISTRSEEKLEEHLSKEARGIDRDGEDNDVLGSYVLDTRPSSEFGYEQAKDKLVNIQLCADEAPEIIFKTCGDRLAQDAVYGQAGHSSAGREGRLLRLAGWIDLGSTLTVGCAGAILSHISRRRNIEYLPNDTSALVAFRIRVIEMFTLSDQMFINADTLASLQIMQSENHPNSHMQGVNSSGAKESLTIYGLFCYLARTPQGKRKLRQIFLRPSLDLTVIEERLNTISVFLRPENSSALADICKSLGMIKDIRTVAIHLQKGISDAGNGRNVYRGVWASLQQFTVHTLAILGAISELSDGRSLDIVNKLIIEIQPVTLQNICQAINEVVDFQKSADQHRTGVLQGVDAELDGMKRTYDGMESLLTEAHDQLLADQPEWAFQYIQNCIFFPQLGFLTVVHLDPQTGRGKYEGEGTENDSWDKMFVSKDLGYYKNLRMRELDSHFGDLYGMICDKEIEIIHGLAIKILEHEKTLVAASDLLGELDSLVALALGADKNHFSPPRITTANVIHIEGGRHPLQELTVPFIPNDCTIRGGIGEDEDQSSSTTPVLRSPSGVQQSVENPSMLIMTGPNYSGKSIYLKQAALIVYMAHIGSFVPAERATIGLTDKILTRIATRESVSRNQSAFMIDLQQIALSMTLATHRSLVVIDEFGKGTNAHDGAGLFCGVLEYFLKLGERRPKVLAATHFHEIFETGFLEERPELSFAHMEVRVDADAEMVEDQITYLYNFVPGRSTSSFGTCCATINGIDPAIIERADELILLTARGEDLITACAKIPEEEARELEDAEQVGRQFLEHDFPRPNDKDASTFDVRTALQCILTGTSV</sequence>
<dbReference type="GO" id="GO:0006298">
    <property type="term" value="P:mismatch repair"/>
    <property type="evidence" value="ECO:0007669"/>
    <property type="project" value="InterPro"/>
</dbReference>
<dbReference type="FunFam" id="3.40.50.300:FF:001067">
    <property type="entry name" value="DNA mismatch repair protein MSH5"/>
    <property type="match status" value="1"/>
</dbReference>
<dbReference type="SUPFAM" id="SSF48334">
    <property type="entry name" value="DNA repair protein MutS, domain III"/>
    <property type="match status" value="1"/>
</dbReference>
<proteinExistence type="inferred from homology"/>
<gene>
    <name evidence="14" type="ORF">BP5553_01972</name>
</gene>
<dbReference type="SMART" id="SM00533">
    <property type="entry name" value="MUTSd"/>
    <property type="match status" value="1"/>
</dbReference>
<dbReference type="GO" id="GO:0140664">
    <property type="term" value="F:ATP-dependent DNA damage sensor activity"/>
    <property type="evidence" value="ECO:0007669"/>
    <property type="project" value="InterPro"/>
</dbReference>
<keyword evidence="7" id="KW-0238">DNA-binding</keyword>
<keyword evidence="4" id="KW-0158">Chromosome</keyword>
<dbReference type="OrthoDB" id="29596at2759"/>
<keyword evidence="5" id="KW-0547">Nucleotide-binding</keyword>
<keyword evidence="6" id="KW-0067">ATP-binding</keyword>
<keyword evidence="9" id="KW-0469">Meiosis</keyword>
<evidence type="ECO:0000256" key="9">
    <source>
        <dbReference type="ARBA" id="ARBA00023254"/>
    </source>
</evidence>
<dbReference type="SUPFAM" id="SSF52540">
    <property type="entry name" value="P-loop containing nucleoside triphosphate hydrolases"/>
    <property type="match status" value="1"/>
</dbReference>
<comment type="similarity">
    <text evidence="3">Belongs to the DNA mismatch repair MutS family.</text>
</comment>
<dbReference type="PROSITE" id="PS00486">
    <property type="entry name" value="DNA_MISMATCH_REPAIR_2"/>
    <property type="match status" value="1"/>
</dbReference>
<evidence type="ECO:0000256" key="3">
    <source>
        <dbReference type="ARBA" id="ARBA00006271"/>
    </source>
</evidence>
<dbReference type="GO" id="GO:0016787">
    <property type="term" value="F:hydrolase activity"/>
    <property type="evidence" value="ECO:0007669"/>
    <property type="project" value="UniProtKB-KW"/>
</dbReference>
<accession>A0A370U2Q4</accession>
<evidence type="ECO:0000313" key="15">
    <source>
        <dbReference type="Proteomes" id="UP000254866"/>
    </source>
</evidence>
<feature type="compositionally biased region" description="Low complexity" evidence="12">
    <location>
        <begin position="10"/>
        <end position="42"/>
    </location>
</feature>
<name>A0A370U2Q4_9HELO</name>
<dbReference type="PANTHER" id="PTHR11361">
    <property type="entry name" value="DNA MISMATCH REPAIR PROTEIN MUTS FAMILY MEMBER"/>
    <property type="match status" value="1"/>
</dbReference>
<dbReference type="GO" id="GO:0005634">
    <property type="term" value="C:nucleus"/>
    <property type="evidence" value="ECO:0007669"/>
    <property type="project" value="UniProtKB-SubCell"/>
</dbReference>
<evidence type="ECO:0000256" key="2">
    <source>
        <dbReference type="ARBA" id="ARBA00004286"/>
    </source>
</evidence>
<evidence type="ECO:0000313" key="14">
    <source>
        <dbReference type="EMBL" id="RDL41993.1"/>
    </source>
</evidence>
<dbReference type="Gene3D" id="1.10.1420.10">
    <property type="match status" value="1"/>
</dbReference>
<dbReference type="CDD" id="cd03281">
    <property type="entry name" value="ABC_MSH5_euk"/>
    <property type="match status" value="1"/>
</dbReference>
<dbReference type="InterPro" id="IPR045076">
    <property type="entry name" value="MutS"/>
</dbReference>
<dbReference type="InterPro" id="IPR007696">
    <property type="entry name" value="DNA_mismatch_repair_MutS_core"/>
</dbReference>
<reference evidence="14 15" key="1">
    <citation type="journal article" date="2018" name="IMA Fungus">
        <title>IMA Genome-F 9: Draft genome sequence of Annulohypoxylon stygium, Aspergillus mulundensis, Berkeleyomyces basicola (syn. Thielaviopsis basicola), Ceratocystis smalleyi, two Cercospora beticola strains, Coleophoma cylindrospora, Fusarium fracticaudum, Phialophora cf. hyalina, and Morchella septimelata.</title>
        <authorList>
            <person name="Wingfield B.D."/>
            <person name="Bills G.F."/>
            <person name="Dong Y."/>
            <person name="Huang W."/>
            <person name="Nel W.J."/>
            <person name="Swalarsk-Parry B.S."/>
            <person name="Vaghefi N."/>
            <person name="Wilken P.M."/>
            <person name="An Z."/>
            <person name="de Beer Z.W."/>
            <person name="De Vos L."/>
            <person name="Chen L."/>
            <person name="Duong T.A."/>
            <person name="Gao Y."/>
            <person name="Hammerbacher A."/>
            <person name="Kikkert J.R."/>
            <person name="Li Y."/>
            <person name="Li H."/>
            <person name="Li K."/>
            <person name="Li Q."/>
            <person name="Liu X."/>
            <person name="Ma X."/>
            <person name="Naidoo K."/>
            <person name="Pethybridge S.J."/>
            <person name="Sun J."/>
            <person name="Steenkamp E.T."/>
            <person name="van der Nest M.A."/>
            <person name="van Wyk S."/>
            <person name="Wingfield M.J."/>
            <person name="Xiong C."/>
            <person name="Yue Q."/>
            <person name="Zhang X."/>
        </authorList>
    </citation>
    <scope>NUCLEOTIDE SEQUENCE [LARGE SCALE GENOMIC DNA]</scope>
    <source>
        <strain evidence="14 15">BP 5553</strain>
    </source>
</reference>
<dbReference type="SMART" id="SM00534">
    <property type="entry name" value="MUTSac"/>
    <property type="match status" value="1"/>
</dbReference>
<evidence type="ECO:0000256" key="11">
    <source>
        <dbReference type="ARBA" id="ARBA00077470"/>
    </source>
</evidence>
<dbReference type="InterPro" id="IPR036187">
    <property type="entry name" value="DNA_mismatch_repair_MutS_sf"/>
</dbReference>
<protein>
    <recommendedName>
        <fullName evidence="10">DNA mismatch repair protein MSH5</fullName>
    </recommendedName>
    <alternativeName>
        <fullName evidence="11">MutS protein homolog 5</fullName>
    </alternativeName>
</protein>
<feature type="region of interest" description="Disordered" evidence="12">
    <location>
        <begin position="679"/>
        <end position="701"/>
    </location>
</feature>
<dbReference type="Proteomes" id="UP000254866">
    <property type="component" value="Unassembled WGS sequence"/>
</dbReference>
<dbReference type="AlphaFoldDB" id="A0A370U2Q4"/>
<feature type="domain" description="DNA mismatch repair proteins mutS family" evidence="13">
    <location>
        <begin position="787"/>
        <end position="803"/>
    </location>
</feature>
<dbReference type="GO" id="GO:0005524">
    <property type="term" value="F:ATP binding"/>
    <property type="evidence" value="ECO:0007669"/>
    <property type="project" value="UniProtKB-KW"/>
</dbReference>
<dbReference type="STRING" id="2656787.A0A370U2Q4"/>
<evidence type="ECO:0000256" key="4">
    <source>
        <dbReference type="ARBA" id="ARBA00022454"/>
    </source>
</evidence>
<keyword evidence="14" id="KW-0378">Hydrolase</keyword>
<feature type="compositionally biased region" description="Polar residues" evidence="12">
    <location>
        <begin position="686"/>
        <end position="701"/>
    </location>
</feature>
<evidence type="ECO:0000256" key="8">
    <source>
        <dbReference type="ARBA" id="ARBA00023242"/>
    </source>
</evidence>